<gene>
    <name evidence="3" type="ORF">K239x_37220</name>
</gene>
<evidence type="ECO:0000259" key="2">
    <source>
        <dbReference type="Pfam" id="PF07589"/>
    </source>
</evidence>
<evidence type="ECO:0000256" key="1">
    <source>
        <dbReference type="SAM" id="SignalP"/>
    </source>
</evidence>
<dbReference type="EMBL" id="CP036526">
    <property type="protein sequence ID" value="QDT11722.1"/>
    <property type="molecule type" value="Genomic_DNA"/>
</dbReference>
<organism evidence="3 4">
    <name type="scientific">Stieleria marina</name>
    <dbReference type="NCBI Taxonomy" id="1930275"/>
    <lineage>
        <taxon>Bacteria</taxon>
        <taxon>Pseudomonadati</taxon>
        <taxon>Planctomycetota</taxon>
        <taxon>Planctomycetia</taxon>
        <taxon>Pirellulales</taxon>
        <taxon>Pirellulaceae</taxon>
        <taxon>Stieleria</taxon>
    </lineage>
</organism>
<protein>
    <submittedName>
        <fullName evidence="3">PEP-CTERM motif protein</fullName>
    </submittedName>
</protein>
<reference evidence="3 4" key="1">
    <citation type="submission" date="2019-02" db="EMBL/GenBank/DDBJ databases">
        <title>Deep-cultivation of Planctomycetes and their phenomic and genomic characterization uncovers novel biology.</title>
        <authorList>
            <person name="Wiegand S."/>
            <person name="Jogler M."/>
            <person name="Boedeker C."/>
            <person name="Pinto D."/>
            <person name="Vollmers J."/>
            <person name="Rivas-Marin E."/>
            <person name="Kohn T."/>
            <person name="Peeters S.H."/>
            <person name="Heuer A."/>
            <person name="Rast P."/>
            <person name="Oberbeckmann S."/>
            <person name="Bunk B."/>
            <person name="Jeske O."/>
            <person name="Meyerdierks A."/>
            <person name="Storesund J.E."/>
            <person name="Kallscheuer N."/>
            <person name="Luecker S."/>
            <person name="Lage O.M."/>
            <person name="Pohl T."/>
            <person name="Merkel B.J."/>
            <person name="Hornburger P."/>
            <person name="Mueller R.-W."/>
            <person name="Bruemmer F."/>
            <person name="Labrenz M."/>
            <person name="Spormann A.M."/>
            <person name="Op den Camp H."/>
            <person name="Overmann J."/>
            <person name="Amann R."/>
            <person name="Jetten M.S.M."/>
            <person name="Mascher T."/>
            <person name="Medema M.H."/>
            <person name="Devos D.P."/>
            <person name="Kaster A.-K."/>
            <person name="Ovreas L."/>
            <person name="Rohde M."/>
            <person name="Galperin M.Y."/>
            <person name="Jogler C."/>
        </authorList>
    </citation>
    <scope>NUCLEOTIDE SEQUENCE [LARGE SCALE GENOMIC DNA]</scope>
    <source>
        <strain evidence="3 4">K23_9</strain>
    </source>
</reference>
<evidence type="ECO:0000313" key="3">
    <source>
        <dbReference type="EMBL" id="QDT11722.1"/>
    </source>
</evidence>
<dbReference type="Pfam" id="PF07589">
    <property type="entry name" value="PEP-CTERM"/>
    <property type="match status" value="1"/>
</dbReference>
<sequence precursor="true">MFRSLVTVSLIFTLCFSAQAAVVLDFDADTEGFVLNSGSSVTQDAFNGGSLRITTDGGDDAAAAQLNFAAASAIGMELAQAQSSGGTISFDVFVVADDQVGGPGFYQSAAILQSDSNGAAEPGTFSRENEFLSVPSAGSQSFETITYQIVNAANGSPEANNSDGNLHYQGTASGGKIFLGINNSSGYSSATIYVDNFTITAVPEPSSFALLGFAGLGFVVRRRRK</sequence>
<dbReference type="RefSeq" id="WP_145419515.1">
    <property type="nucleotide sequence ID" value="NZ_CP036526.1"/>
</dbReference>
<dbReference type="InterPro" id="IPR013424">
    <property type="entry name" value="Ice-binding_C"/>
</dbReference>
<dbReference type="Gene3D" id="2.60.120.260">
    <property type="entry name" value="Galactose-binding domain-like"/>
    <property type="match status" value="1"/>
</dbReference>
<proteinExistence type="predicted"/>
<feature type="chain" id="PRO_5021885998" evidence="1">
    <location>
        <begin position="21"/>
        <end position="225"/>
    </location>
</feature>
<accession>A0A517NX58</accession>
<dbReference type="OrthoDB" id="282599at2"/>
<name>A0A517NX58_9BACT</name>
<dbReference type="Proteomes" id="UP000319817">
    <property type="component" value="Chromosome"/>
</dbReference>
<evidence type="ECO:0000313" key="4">
    <source>
        <dbReference type="Proteomes" id="UP000319817"/>
    </source>
</evidence>
<dbReference type="AlphaFoldDB" id="A0A517NX58"/>
<keyword evidence="4" id="KW-1185">Reference proteome</keyword>
<dbReference type="NCBIfam" id="TIGR02595">
    <property type="entry name" value="PEP_CTERM"/>
    <property type="match status" value="1"/>
</dbReference>
<keyword evidence="1" id="KW-0732">Signal</keyword>
<feature type="domain" description="Ice-binding protein C-terminal" evidence="2">
    <location>
        <begin position="201"/>
        <end position="223"/>
    </location>
</feature>
<feature type="signal peptide" evidence="1">
    <location>
        <begin position="1"/>
        <end position="20"/>
    </location>
</feature>